<keyword evidence="2" id="KW-0804">Transcription</keyword>
<dbReference type="Pfam" id="PF04967">
    <property type="entry name" value="HTH_10"/>
    <property type="match status" value="1"/>
</dbReference>
<evidence type="ECO:0000313" key="5">
    <source>
        <dbReference type="EMBL" id="MFC5970438.1"/>
    </source>
</evidence>
<feature type="domain" description="Bacterioopsin transcriptional activator GAF and HTH associated" evidence="4">
    <location>
        <begin position="16"/>
        <end position="144"/>
    </location>
</feature>
<evidence type="ECO:0000259" key="4">
    <source>
        <dbReference type="Pfam" id="PF15915"/>
    </source>
</evidence>
<dbReference type="RefSeq" id="WP_247419572.1">
    <property type="nucleotide sequence ID" value="NZ_JALLGW010000002.1"/>
</dbReference>
<dbReference type="InterPro" id="IPR007050">
    <property type="entry name" value="HTH_bacterioopsin"/>
</dbReference>
<comment type="caution">
    <text evidence="5">The sequence shown here is derived from an EMBL/GenBank/DDBJ whole genome shotgun (WGS) entry which is preliminary data.</text>
</comment>
<protein>
    <submittedName>
        <fullName evidence="5">Helix-turn-helix domain-containing protein</fullName>
    </submittedName>
</protein>
<gene>
    <name evidence="5" type="ORF">ACFPYI_03765</name>
</gene>
<dbReference type="Proteomes" id="UP001596099">
    <property type="component" value="Unassembled WGS sequence"/>
</dbReference>
<sequence length="224" mass="25281">MILVEFTLDHPILREALRSAPETRLVWEQSHRLDDGGQHVVVWAEGADVDAFEDALDGDPSVTEFDCAAETGQRRLYQIVLSAESTSMSVYPALVEEASIIEHLSASSEGWQFRVAFPGRDSLDEFRDFCEEHDLRYEVSRIYEQPGGPDDDHRTFGLTEKQRHLLEMATRQGYFDVPRRIGLEELAAEADISHQAASELLRRAQATLNRRALGFEDSDEDASA</sequence>
<feature type="domain" description="HTH bat-type" evidence="3">
    <location>
        <begin position="158"/>
        <end position="208"/>
    </location>
</feature>
<dbReference type="EMBL" id="JBHSQH010000001">
    <property type="protein sequence ID" value="MFC5970438.1"/>
    <property type="molecule type" value="Genomic_DNA"/>
</dbReference>
<dbReference type="Pfam" id="PF15915">
    <property type="entry name" value="BAT"/>
    <property type="match status" value="1"/>
</dbReference>
<evidence type="ECO:0000256" key="2">
    <source>
        <dbReference type="ARBA" id="ARBA00023163"/>
    </source>
</evidence>
<reference evidence="5 6" key="1">
    <citation type="journal article" date="2019" name="Int. J. Syst. Evol. Microbiol.">
        <title>The Global Catalogue of Microorganisms (GCM) 10K type strain sequencing project: providing services to taxonomists for standard genome sequencing and annotation.</title>
        <authorList>
            <consortium name="The Broad Institute Genomics Platform"/>
            <consortium name="The Broad Institute Genome Sequencing Center for Infectious Disease"/>
            <person name="Wu L."/>
            <person name="Ma J."/>
        </authorList>
    </citation>
    <scope>NUCLEOTIDE SEQUENCE [LARGE SCALE GENOMIC DNA]</scope>
    <source>
        <strain evidence="5 6">CGMCC 1.12543</strain>
    </source>
</reference>
<organism evidence="5 6">
    <name type="scientific">Halomarina salina</name>
    <dbReference type="NCBI Taxonomy" id="1872699"/>
    <lineage>
        <taxon>Archaea</taxon>
        <taxon>Methanobacteriati</taxon>
        <taxon>Methanobacteriota</taxon>
        <taxon>Stenosarchaea group</taxon>
        <taxon>Halobacteria</taxon>
        <taxon>Halobacteriales</taxon>
        <taxon>Natronomonadaceae</taxon>
        <taxon>Halomarina</taxon>
    </lineage>
</organism>
<dbReference type="PANTHER" id="PTHR34236:SF1">
    <property type="entry name" value="DIMETHYL SULFOXIDE REDUCTASE TRANSCRIPTIONAL ACTIVATOR"/>
    <property type="match status" value="1"/>
</dbReference>
<proteinExistence type="predicted"/>
<dbReference type="InterPro" id="IPR031803">
    <property type="entry name" value="BAT_GAF/HTH-assoc"/>
</dbReference>
<evidence type="ECO:0000256" key="1">
    <source>
        <dbReference type="ARBA" id="ARBA00023015"/>
    </source>
</evidence>
<evidence type="ECO:0000259" key="3">
    <source>
        <dbReference type="Pfam" id="PF04967"/>
    </source>
</evidence>
<dbReference type="PANTHER" id="PTHR34236">
    <property type="entry name" value="DIMETHYL SULFOXIDE REDUCTASE TRANSCRIPTIONAL ACTIVATOR"/>
    <property type="match status" value="1"/>
</dbReference>
<keyword evidence="6" id="KW-1185">Reference proteome</keyword>
<keyword evidence="1" id="KW-0805">Transcription regulation</keyword>
<dbReference type="AlphaFoldDB" id="A0ABD5RJH3"/>
<evidence type="ECO:0000313" key="6">
    <source>
        <dbReference type="Proteomes" id="UP001596099"/>
    </source>
</evidence>
<name>A0ABD5RJH3_9EURY</name>
<accession>A0ABD5RJH3</accession>